<keyword evidence="1 4" id="KW-0808">Transferase</keyword>
<evidence type="ECO:0000256" key="2">
    <source>
        <dbReference type="ARBA" id="ARBA00023315"/>
    </source>
</evidence>
<dbReference type="PANTHER" id="PTHR10434:SF40">
    <property type="entry name" value="1-ACYL-SN-GLYCEROL-3-PHOSPHATE ACYLTRANSFERASE"/>
    <property type="match status" value="1"/>
</dbReference>
<organism evidence="4 5">
    <name type="scientific">Proteiniclasticum ruminis</name>
    <dbReference type="NCBI Taxonomy" id="398199"/>
    <lineage>
        <taxon>Bacteria</taxon>
        <taxon>Bacillati</taxon>
        <taxon>Bacillota</taxon>
        <taxon>Clostridia</taxon>
        <taxon>Eubacteriales</taxon>
        <taxon>Clostridiaceae</taxon>
        <taxon>Proteiniclasticum</taxon>
    </lineage>
</organism>
<dbReference type="Pfam" id="PF01553">
    <property type="entry name" value="Acyltransferase"/>
    <property type="match status" value="1"/>
</dbReference>
<dbReference type="InterPro" id="IPR002123">
    <property type="entry name" value="Plipid/glycerol_acylTrfase"/>
</dbReference>
<protein>
    <submittedName>
        <fullName evidence="4">1-acyl-sn-glycerol-3-phosphate acyltransferase</fullName>
    </submittedName>
</protein>
<dbReference type="CDD" id="cd07989">
    <property type="entry name" value="LPLAT_AGPAT-like"/>
    <property type="match status" value="1"/>
</dbReference>
<dbReference type="GO" id="GO:0003841">
    <property type="term" value="F:1-acylglycerol-3-phosphate O-acyltransferase activity"/>
    <property type="evidence" value="ECO:0007669"/>
    <property type="project" value="TreeGrafter"/>
</dbReference>
<evidence type="ECO:0000313" key="4">
    <source>
        <dbReference type="EMBL" id="SDI02084.1"/>
    </source>
</evidence>
<name>A0A1G8H5Z4_9CLOT</name>
<sequence length="233" mass="25925">MRKMILKALASSPESVQKFVAKRGLKYIFTKIATVKLHNRENLPGKEEPILFVCNHLSNIDGPAIQSVLPEYDLTFVAGQKLSSDLFTGLFKKVFKSINIKPNSPDKAAMKEIINLLRGGQNVMIFPEGTRSRAGSMIEGKKGVLLIARMTGAKIVPLGMTGSDKVLPINQDGNMTGEKLHKGTIDIRVGKSFKVPEKTPEQSKEEYDQFALNYIMTRIAELLPTEYQGIYRL</sequence>
<evidence type="ECO:0000259" key="3">
    <source>
        <dbReference type="SMART" id="SM00563"/>
    </source>
</evidence>
<dbReference type="PANTHER" id="PTHR10434">
    <property type="entry name" value="1-ACYL-SN-GLYCEROL-3-PHOSPHATE ACYLTRANSFERASE"/>
    <property type="match status" value="1"/>
</dbReference>
<proteinExistence type="predicted"/>
<dbReference type="SMART" id="SM00563">
    <property type="entry name" value="PlsC"/>
    <property type="match status" value="1"/>
</dbReference>
<dbReference type="EMBL" id="FNDZ01000001">
    <property type="protein sequence ID" value="SDI02084.1"/>
    <property type="molecule type" value="Genomic_DNA"/>
</dbReference>
<keyword evidence="2 4" id="KW-0012">Acyltransferase</keyword>
<dbReference type="Gene3D" id="3.40.1130.10">
    <property type="entry name" value="Glycerol-3-phosphate (1)-acyltransferase"/>
    <property type="match status" value="1"/>
</dbReference>
<evidence type="ECO:0000313" key="5">
    <source>
        <dbReference type="Proteomes" id="UP000183255"/>
    </source>
</evidence>
<accession>A0A1G8H5Z4</accession>
<dbReference type="SUPFAM" id="SSF69593">
    <property type="entry name" value="Glycerol-3-phosphate (1)-acyltransferase"/>
    <property type="match status" value="1"/>
</dbReference>
<evidence type="ECO:0000256" key="1">
    <source>
        <dbReference type="ARBA" id="ARBA00022679"/>
    </source>
</evidence>
<dbReference type="AlphaFoldDB" id="A0A1G8H5Z4"/>
<dbReference type="GO" id="GO:0006654">
    <property type="term" value="P:phosphatidic acid biosynthetic process"/>
    <property type="evidence" value="ECO:0007669"/>
    <property type="project" value="TreeGrafter"/>
</dbReference>
<feature type="domain" description="Phospholipid/glycerol acyltransferase" evidence="3">
    <location>
        <begin position="50"/>
        <end position="163"/>
    </location>
</feature>
<gene>
    <name evidence="4" type="ORF">SAMN05421804_101484</name>
</gene>
<dbReference type="Proteomes" id="UP000183255">
    <property type="component" value="Unassembled WGS sequence"/>
</dbReference>
<reference evidence="4 5" key="1">
    <citation type="submission" date="2016-10" db="EMBL/GenBank/DDBJ databases">
        <authorList>
            <person name="de Groot N.N."/>
        </authorList>
    </citation>
    <scope>NUCLEOTIDE SEQUENCE [LARGE SCALE GENOMIC DNA]</scope>
    <source>
        <strain evidence="4 5">CGMCC 1.5058</strain>
    </source>
</reference>